<feature type="domain" description="RING-type" evidence="2">
    <location>
        <begin position="192"/>
        <end position="250"/>
    </location>
</feature>
<dbReference type="EMBL" id="JAAPAO010000221">
    <property type="protein sequence ID" value="KAF4667017.1"/>
    <property type="molecule type" value="Genomic_DNA"/>
</dbReference>
<dbReference type="InterPro" id="IPR013083">
    <property type="entry name" value="Znf_RING/FYVE/PHD"/>
</dbReference>
<name>A0A7J6M669_PERCH</name>
<proteinExistence type="predicted"/>
<dbReference type="GO" id="GO:0008270">
    <property type="term" value="F:zinc ion binding"/>
    <property type="evidence" value="ECO:0007669"/>
    <property type="project" value="UniProtKB-KW"/>
</dbReference>
<evidence type="ECO:0000256" key="1">
    <source>
        <dbReference type="PROSITE-ProRule" id="PRU00175"/>
    </source>
</evidence>
<dbReference type="PROSITE" id="PS50089">
    <property type="entry name" value="ZF_RING_2"/>
    <property type="match status" value="1"/>
</dbReference>
<dbReference type="CDD" id="cd16448">
    <property type="entry name" value="RING-H2"/>
    <property type="match status" value="1"/>
</dbReference>
<keyword evidence="1" id="KW-0863">Zinc-finger</keyword>
<dbReference type="SUPFAM" id="SSF57850">
    <property type="entry name" value="RING/U-box"/>
    <property type="match status" value="1"/>
</dbReference>
<dbReference type="Gene3D" id="1.10.238.10">
    <property type="entry name" value="EF-hand"/>
    <property type="match status" value="1"/>
</dbReference>
<dbReference type="AlphaFoldDB" id="A0A7J6M669"/>
<dbReference type="OrthoDB" id="10261999at2759"/>
<gene>
    <name evidence="3" type="ORF">FOL47_003807</name>
</gene>
<keyword evidence="4" id="KW-1185">Reference proteome</keyword>
<dbReference type="Proteomes" id="UP000591131">
    <property type="component" value="Unassembled WGS sequence"/>
</dbReference>
<dbReference type="SUPFAM" id="SSF47473">
    <property type="entry name" value="EF-hand"/>
    <property type="match status" value="1"/>
</dbReference>
<reference evidence="3 4" key="1">
    <citation type="submission" date="2020-04" db="EMBL/GenBank/DDBJ databases">
        <title>Perkinsus chesapeaki whole genome sequence.</title>
        <authorList>
            <person name="Bogema D.R."/>
        </authorList>
    </citation>
    <scope>NUCLEOTIDE SEQUENCE [LARGE SCALE GENOMIC DNA]</scope>
    <source>
        <strain evidence="3">ATCC PRA-425</strain>
    </source>
</reference>
<keyword evidence="1" id="KW-0862">Zinc</keyword>
<evidence type="ECO:0000259" key="2">
    <source>
        <dbReference type="PROSITE" id="PS50089"/>
    </source>
</evidence>
<dbReference type="InterPro" id="IPR011992">
    <property type="entry name" value="EF-hand-dom_pair"/>
</dbReference>
<evidence type="ECO:0000313" key="3">
    <source>
        <dbReference type="EMBL" id="KAF4667017.1"/>
    </source>
</evidence>
<organism evidence="3 4">
    <name type="scientific">Perkinsus chesapeaki</name>
    <name type="common">Clam parasite</name>
    <name type="synonym">Perkinsus andrewsi</name>
    <dbReference type="NCBI Taxonomy" id="330153"/>
    <lineage>
        <taxon>Eukaryota</taxon>
        <taxon>Sar</taxon>
        <taxon>Alveolata</taxon>
        <taxon>Perkinsozoa</taxon>
        <taxon>Perkinsea</taxon>
        <taxon>Perkinsida</taxon>
        <taxon>Perkinsidae</taxon>
        <taxon>Perkinsus</taxon>
    </lineage>
</organism>
<accession>A0A7J6M669</accession>
<evidence type="ECO:0000313" key="4">
    <source>
        <dbReference type="Proteomes" id="UP000591131"/>
    </source>
</evidence>
<comment type="caution">
    <text evidence="3">The sequence shown here is derived from an EMBL/GenBank/DDBJ whole genome shotgun (WGS) entry which is preliminary data.</text>
</comment>
<keyword evidence="1" id="KW-0479">Metal-binding</keyword>
<dbReference type="Gene3D" id="3.30.40.10">
    <property type="entry name" value="Zinc/RING finger domain, C3HC4 (zinc finger)"/>
    <property type="match status" value="1"/>
</dbReference>
<dbReference type="InterPro" id="IPR001841">
    <property type="entry name" value="Znf_RING"/>
</dbReference>
<sequence length="481" mass="52280">MGGSGSLDRSSGQNFRPGAKVIVLAGHPAAGMTDLDFTGETVFVPKAMVETESPIDAFYFANTSGSMTEPGGRTVTTASSVAPAVGDRVEIIGDHDKKGKRGFVTEAASVGPEDTLYTIALDDGSVTCAGQEYIIMAMDGATRAGKAERGETGIDEHLLVALKNMGRTKEWGQARTTLASLKPTLDDTTAECALCCEDLCDSPTAVLVKADPSCEDGDRKVRVCRHYYHVSCLRDMFLTKSLERRCPLCREEFQHYVPLPDLKREPELWFKVVDSRGDGHLTLEEAVAAAQSILPVSQYGLTDLLKKDGSKLWRKWAKSNGETITLGDFFEQDGGFYIWLLANLRELHRLHQNGRKLPDLFSAGGDCDIENAWFDYWDFTGTGVLTKQQLERALAISVVANTAARSPVVNGESRPRPRVSSSMAENRMGLEVGEVVEALWDDIDPTHDGLIMRNAFHGASRLLLPNLTTLGCGGGAVEGKD</sequence>
<protein>
    <recommendedName>
        <fullName evidence="2">RING-type domain-containing protein</fullName>
    </recommendedName>
</protein>